<evidence type="ECO:0000256" key="6">
    <source>
        <dbReference type="ARBA" id="ARBA00022581"/>
    </source>
</evidence>
<evidence type="ECO:0000256" key="1">
    <source>
        <dbReference type="ARBA" id="ARBA00003756"/>
    </source>
</evidence>
<evidence type="ECO:0000256" key="7">
    <source>
        <dbReference type="ARBA" id="ARBA00022632"/>
    </source>
</evidence>
<evidence type="ECO:0000256" key="8">
    <source>
        <dbReference type="ARBA" id="ARBA00022830"/>
    </source>
</evidence>
<evidence type="ECO:0000256" key="3">
    <source>
        <dbReference type="ARBA" id="ARBA00010161"/>
    </source>
</evidence>
<feature type="compositionally biased region" description="Basic residues" evidence="13">
    <location>
        <begin position="95"/>
        <end position="114"/>
    </location>
</feature>
<dbReference type="GO" id="GO:0000164">
    <property type="term" value="C:protein phosphatase type 1 complex"/>
    <property type="evidence" value="ECO:0007669"/>
    <property type="project" value="TreeGrafter"/>
</dbReference>
<proteinExistence type="inferred from homology"/>
<dbReference type="Pfam" id="PF10488">
    <property type="entry name" value="PP1c_bdg"/>
    <property type="match status" value="1"/>
</dbReference>
<evidence type="ECO:0000256" key="2">
    <source>
        <dbReference type="ARBA" id="ARBA00007512"/>
    </source>
</evidence>
<keyword evidence="9" id="KW-0426">Late protein</keyword>
<dbReference type="GO" id="GO:0051246">
    <property type="term" value="P:regulation of protein metabolic process"/>
    <property type="evidence" value="ECO:0007669"/>
    <property type="project" value="UniProtKB-ARBA"/>
</dbReference>
<reference evidence="15 16" key="1">
    <citation type="journal article" date="2024" name="BMC Genomics">
        <title>De novo assembly and annotation of Popillia japonica's genome with initial clues to its potential as an invasive pest.</title>
        <authorList>
            <person name="Cucini C."/>
            <person name="Boschi S."/>
            <person name="Funari R."/>
            <person name="Cardaioli E."/>
            <person name="Iannotti N."/>
            <person name="Marturano G."/>
            <person name="Paoli F."/>
            <person name="Bruttini M."/>
            <person name="Carapelli A."/>
            <person name="Frati F."/>
            <person name="Nardi F."/>
        </authorList>
    </citation>
    <scope>NUCLEOTIDE SEQUENCE [LARGE SCALE GENOMIC DNA]</scope>
    <source>
        <strain evidence="15">DMR45628</strain>
    </source>
</reference>
<evidence type="ECO:0000313" key="16">
    <source>
        <dbReference type="Proteomes" id="UP001458880"/>
    </source>
</evidence>
<evidence type="ECO:0000313" key="15">
    <source>
        <dbReference type="EMBL" id="KAK9745268.1"/>
    </source>
</evidence>
<dbReference type="GO" id="GO:0034976">
    <property type="term" value="P:response to endoplasmic reticulum stress"/>
    <property type="evidence" value="ECO:0007669"/>
    <property type="project" value="TreeGrafter"/>
</dbReference>
<keyword evidence="7" id="KW-1090">Inhibition of host innate immune response by virus</keyword>
<evidence type="ECO:0000256" key="13">
    <source>
        <dbReference type="SAM" id="MobiDB-lite"/>
    </source>
</evidence>
<evidence type="ECO:0000256" key="10">
    <source>
        <dbReference type="ARBA" id="ARBA00023258"/>
    </source>
</evidence>
<dbReference type="PANTHER" id="PTHR16489:SF12">
    <property type="entry name" value="GH11727P"/>
    <property type="match status" value="1"/>
</dbReference>
<dbReference type="Proteomes" id="UP001458880">
    <property type="component" value="Unassembled WGS sequence"/>
</dbReference>
<keyword evidence="10" id="KW-0922">Interferon antiviral system evasion</keyword>
<comment type="similarity">
    <text evidence="2">Belongs to the asfivirus DP71L family.</text>
</comment>
<gene>
    <name evidence="15" type="ORF">QE152_g7070</name>
</gene>
<comment type="function">
    <text evidence="1">Interacts with the host phosphatase PP1 catalytic subunit (PPP1CB) and recruits it to dephosphorylate EIF2S1/eIF2alpha and therefore restores the host translation that has been shut-down by the host. Also inhibits the EIF2S1/eIF2alpha-ATF4-DDIT3/CHOP pathway.</text>
</comment>
<keyword evidence="8" id="KW-1114">Inhibition of host interferon signaling pathway by virus</keyword>
<keyword evidence="16" id="KW-1185">Reference proteome</keyword>
<accession>A0AAW1MCJ7</accession>
<evidence type="ECO:0000256" key="4">
    <source>
        <dbReference type="ARBA" id="ARBA00011204"/>
    </source>
</evidence>
<dbReference type="InterPro" id="IPR051254">
    <property type="entry name" value="PPP1R15"/>
</dbReference>
<evidence type="ECO:0000256" key="12">
    <source>
        <dbReference type="ARBA" id="ARBA00031298"/>
    </source>
</evidence>
<dbReference type="GO" id="GO:0039502">
    <property type="term" value="P:symbiont-mediated suppression of host type I interferon-mediated signaling pathway"/>
    <property type="evidence" value="ECO:0007669"/>
    <property type="project" value="UniProtKB-KW"/>
</dbReference>
<dbReference type="GO" id="GO:0019888">
    <property type="term" value="F:protein phosphatase regulator activity"/>
    <property type="evidence" value="ECO:0007669"/>
    <property type="project" value="TreeGrafter"/>
</dbReference>
<feature type="region of interest" description="Disordered" evidence="13">
    <location>
        <begin position="88"/>
        <end position="114"/>
    </location>
</feature>
<evidence type="ECO:0000256" key="9">
    <source>
        <dbReference type="ARBA" id="ARBA00022921"/>
    </source>
</evidence>
<comment type="similarity">
    <text evidence="3">Belongs to the PPP1R15 family.</text>
</comment>
<keyword evidence="11" id="KW-0899">Viral immunoevasion</keyword>
<evidence type="ECO:0000259" key="14">
    <source>
        <dbReference type="Pfam" id="PF10488"/>
    </source>
</evidence>
<dbReference type="EMBL" id="JASPKY010000050">
    <property type="protein sequence ID" value="KAK9745268.1"/>
    <property type="molecule type" value="Genomic_DNA"/>
</dbReference>
<keyword evidence="6" id="KW-0945">Host-virus interaction</keyword>
<name>A0AAW1MCJ7_POPJA</name>
<sequence>MSNGFGPHHHQQTSRKFSTMTGFNTMPATGFLNKFDLQNISAQKRFANPNFVNKHNPNIHSYPSGHNPPLREICTEFYKKSNSFCAEQIAPKENTHRKKDHTKRTNNRSPRKSHKNKMNIDIKYEIDEVGIDCLSDQFESDSNDATPTVEVETPPVFVHKAMPEIEIKTEVCKISTSPICIAIGTPEQVTAMVASIAGGCHRRLSSECSEDSFVVFQYGDEDVSFTETDIERFTETDIESEDEDEDSMCSSDEEDVCDIGRIELDEPTSPGCKVGKKVTFADDLCQIHPMITWSYAYQAARVGPWEQCARDRGRFKKRIEDTEKVLKPILQNKHRQKIYKDRYDVV</sequence>
<dbReference type="PANTHER" id="PTHR16489">
    <property type="entry name" value="GH11727P"/>
    <property type="match status" value="1"/>
</dbReference>
<dbReference type="GO" id="GO:0005783">
    <property type="term" value="C:endoplasmic reticulum"/>
    <property type="evidence" value="ECO:0007669"/>
    <property type="project" value="TreeGrafter"/>
</dbReference>
<feature type="domain" description="Protein phosphatase 1 regulatory subunit 15A/B C-terminal" evidence="14">
    <location>
        <begin position="250"/>
        <end position="340"/>
    </location>
</feature>
<dbReference type="InterPro" id="IPR019523">
    <property type="entry name" value="Prot_Pase1_reg-su15A/B_C"/>
</dbReference>
<protein>
    <recommendedName>
        <fullName evidence="5">Protein DP71L</fullName>
    </recommendedName>
    <alternativeName>
        <fullName evidence="12">MyD116 homolog</fullName>
    </alternativeName>
</protein>
<evidence type="ECO:0000256" key="11">
    <source>
        <dbReference type="ARBA" id="ARBA00023280"/>
    </source>
</evidence>
<comment type="subunit">
    <text evidence="4">Interacts (via C-terminus) with host PPP1CB.</text>
</comment>
<dbReference type="AlphaFoldDB" id="A0AAW1MCJ7"/>
<comment type="caution">
    <text evidence="15">The sequence shown here is derived from an EMBL/GenBank/DDBJ whole genome shotgun (WGS) entry which is preliminary data.</text>
</comment>
<evidence type="ECO:0000256" key="5">
    <source>
        <dbReference type="ARBA" id="ARBA00019072"/>
    </source>
</evidence>
<organism evidence="15 16">
    <name type="scientific">Popillia japonica</name>
    <name type="common">Japanese beetle</name>
    <dbReference type="NCBI Taxonomy" id="7064"/>
    <lineage>
        <taxon>Eukaryota</taxon>
        <taxon>Metazoa</taxon>
        <taxon>Ecdysozoa</taxon>
        <taxon>Arthropoda</taxon>
        <taxon>Hexapoda</taxon>
        <taxon>Insecta</taxon>
        <taxon>Pterygota</taxon>
        <taxon>Neoptera</taxon>
        <taxon>Endopterygota</taxon>
        <taxon>Coleoptera</taxon>
        <taxon>Polyphaga</taxon>
        <taxon>Scarabaeiformia</taxon>
        <taxon>Scarabaeidae</taxon>
        <taxon>Rutelinae</taxon>
        <taxon>Popillia</taxon>
    </lineage>
</organism>